<evidence type="ECO:0000313" key="9">
    <source>
        <dbReference type="EMBL" id="WVN87009.1"/>
    </source>
</evidence>
<dbReference type="GO" id="GO:0005739">
    <property type="term" value="C:mitochondrion"/>
    <property type="evidence" value="ECO:0007669"/>
    <property type="project" value="TreeGrafter"/>
</dbReference>
<dbReference type="GeneID" id="91086397"/>
<keyword evidence="6" id="KW-1133">Transmembrane helix</keyword>
<feature type="region of interest" description="Disordered" evidence="7">
    <location>
        <begin position="261"/>
        <end position="286"/>
    </location>
</feature>
<keyword evidence="5" id="KW-1015">Disulfide bond</keyword>
<dbReference type="GO" id="GO:0050660">
    <property type="term" value="F:flavin adenine dinucleotide binding"/>
    <property type="evidence" value="ECO:0007669"/>
    <property type="project" value="TreeGrafter"/>
</dbReference>
<dbReference type="InterPro" id="IPR017905">
    <property type="entry name" value="ERV/ALR_sulphydryl_oxidase"/>
</dbReference>
<gene>
    <name evidence="9" type="ORF">L203_102185</name>
</gene>
<dbReference type="RefSeq" id="XP_066067709.1">
    <property type="nucleotide sequence ID" value="XM_066211612.1"/>
</dbReference>
<comment type="cofactor">
    <cofactor evidence="1 6">
        <name>FAD</name>
        <dbReference type="ChEBI" id="CHEBI:57692"/>
    </cofactor>
</comment>
<dbReference type="Gene3D" id="1.20.120.310">
    <property type="entry name" value="ERV/ALR sulfhydryl oxidase domain"/>
    <property type="match status" value="1"/>
</dbReference>
<dbReference type="SUPFAM" id="SSF69000">
    <property type="entry name" value="FAD-dependent thiol oxidase"/>
    <property type="match status" value="1"/>
</dbReference>
<dbReference type="AlphaFoldDB" id="A0AAJ8JRA0"/>
<keyword evidence="3 6" id="KW-0274">FAD</keyword>
<evidence type="ECO:0000256" key="3">
    <source>
        <dbReference type="ARBA" id="ARBA00022827"/>
    </source>
</evidence>
<evidence type="ECO:0000256" key="5">
    <source>
        <dbReference type="ARBA" id="ARBA00023157"/>
    </source>
</evidence>
<evidence type="ECO:0000256" key="1">
    <source>
        <dbReference type="ARBA" id="ARBA00001974"/>
    </source>
</evidence>
<evidence type="ECO:0000256" key="2">
    <source>
        <dbReference type="ARBA" id="ARBA00022630"/>
    </source>
</evidence>
<organism evidence="9 10">
    <name type="scientific">Cryptococcus depauperatus CBS 7841</name>
    <dbReference type="NCBI Taxonomy" id="1295531"/>
    <lineage>
        <taxon>Eukaryota</taxon>
        <taxon>Fungi</taxon>
        <taxon>Dikarya</taxon>
        <taxon>Basidiomycota</taxon>
        <taxon>Agaricomycotina</taxon>
        <taxon>Tremellomycetes</taxon>
        <taxon>Tremellales</taxon>
        <taxon>Cryptococcaceae</taxon>
        <taxon>Cryptococcus</taxon>
    </lineage>
</organism>
<proteinExistence type="predicted"/>
<dbReference type="EMBL" id="CP143785">
    <property type="protein sequence ID" value="WVN87009.1"/>
    <property type="molecule type" value="Genomic_DNA"/>
</dbReference>
<evidence type="ECO:0000256" key="4">
    <source>
        <dbReference type="ARBA" id="ARBA00023002"/>
    </source>
</evidence>
<keyword evidence="6" id="KW-0472">Membrane</keyword>
<protein>
    <recommendedName>
        <fullName evidence="6">Sulfhydryl oxidase</fullName>
        <ecNumber evidence="6">1.8.3.2</ecNumber>
    </recommendedName>
</protein>
<reference evidence="9" key="3">
    <citation type="submission" date="2024-01" db="EMBL/GenBank/DDBJ databases">
        <authorList>
            <person name="Coelho M.A."/>
            <person name="David-Palma M."/>
            <person name="Shea T."/>
            <person name="Sun S."/>
            <person name="Cuomo C.A."/>
            <person name="Heitman J."/>
        </authorList>
    </citation>
    <scope>NUCLEOTIDE SEQUENCE</scope>
    <source>
        <strain evidence="9">CBS 7841</strain>
    </source>
</reference>
<reference evidence="9" key="2">
    <citation type="journal article" date="2022" name="Elife">
        <title>Obligate sexual reproduction of a homothallic fungus closely related to the Cryptococcus pathogenic species complex.</title>
        <authorList>
            <person name="Passer A.R."/>
            <person name="Clancey S.A."/>
            <person name="Shea T."/>
            <person name="David-Palma M."/>
            <person name="Averette A.F."/>
            <person name="Boekhout T."/>
            <person name="Porcel B.M."/>
            <person name="Nowrousian M."/>
            <person name="Cuomo C.A."/>
            <person name="Sun S."/>
            <person name="Heitman J."/>
            <person name="Coelho M.A."/>
        </authorList>
    </citation>
    <scope>NUCLEOTIDE SEQUENCE</scope>
    <source>
        <strain evidence="9">CBS 7841</strain>
    </source>
</reference>
<keyword evidence="6" id="KW-0812">Transmembrane</keyword>
<dbReference type="InterPro" id="IPR036774">
    <property type="entry name" value="ERV/ALR_sulphydryl_oxid_sf"/>
</dbReference>
<feature type="transmembrane region" description="Helical" evidence="6">
    <location>
        <begin position="12"/>
        <end position="31"/>
    </location>
</feature>
<name>A0AAJ8JRA0_9TREE</name>
<dbReference type="KEGG" id="cdep:91086397"/>
<evidence type="ECO:0000313" key="10">
    <source>
        <dbReference type="Proteomes" id="UP000094043"/>
    </source>
</evidence>
<keyword evidence="4 6" id="KW-0560">Oxidoreductase</keyword>
<feature type="region of interest" description="Disordered" evidence="7">
    <location>
        <begin position="210"/>
        <end position="230"/>
    </location>
</feature>
<sequence length="286" mass="31926">MFGPLGYLSRVARLALVVAIVVLGPTLYFFYPTPERFPLLGEWQAGGIDSKHWREPIKPDFAELENEKGRSWGDEIVMGNEGEAMDNVVEGGAIMPKLENATAKAELGRSAWKVLHLMTLRYPDEPTEDDRRTLKSFFHLFSRLYPCGECAQEFQKLLKTYPPQTSSRKSASLWLCYVHNLVNARLGKPEFDCLTLDSAYDCGCGDNSATTASSTSSVNKNKEHDDSTDLSQASAIYVVPHENGADRDRYQVAEIESLLVEDDTEGHALPVKKEEPDVHEQAKAPE</sequence>
<evidence type="ECO:0000256" key="6">
    <source>
        <dbReference type="RuleBase" id="RU371123"/>
    </source>
</evidence>
<comment type="catalytic activity">
    <reaction evidence="6">
        <text>2 R'C(R)SH + O2 = R'C(R)S-S(R)CR' + H2O2</text>
        <dbReference type="Rhea" id="RHEA:17357"/>
        <dbReference type="ChEBI" id="CHEBI:15379"/>
        <dbReference type="ChEBI" id="CHEBI:16240"/>
        <dbReference type="ChEBI" id="CHEBI:16520"/>
        <dbReference type="ChEBI" id="CHEBI:17412"/>
        <dbReference type="EC" id="1.8.3.2"/>
    </reaction>
</comment>
<dbReference type="FunFam" id="1.20.120.310:FF:000002">
    <property type="entry name" value="Sulfhydryl oxidase"/>
    <property type="match status" value="1"/>
</dbReference>
<reference evidence="9" key="1">
    <citation type="submission" date="2016-06" db="EMBL/GenBank/DDBJ databases">
        <authorList>
            <person name="Cuomo C."/>
            <person name="Litvintseva A."/>
            <person name="Heitman J."/>
            <person name="Chen Y."/>
            <person name="Sun S."/>
            <person name="Springer D."/>
            <person name="Dromer F."/>
            <person name="Young S."/>
            <person name="Zeng Q."/>
            <person name="Chapman S."/>
            <person name="Gujja S."/>
            <person name="Saif S."/>
            <person name="Birren B."/>
        </authorList>
    </citation>
    <scope>NUCLEOTIDE SEQUENCE</scope>
    <source>
        <strain evidence="9">CBS 7841</strain>
    </source>
</reference>
<keyword evidence="10" id="KW-1185">Reference proteome</keyword>
<feature type="domain" description="ERV/ALR sulfhydryl oxidase" evidence="8">
    <location>
        <begin position="100"/>
        <end position="200"/>
    </location>
</feature>
<evidence type="ECO:0000256" key="7">
    <source>
        <dbReference type="SAM" id="MobiDB-lite"/>
    </source>
</evidence>
<keyword evidence="2 6" id="KW-0285">Flavoprotein</keyword>
<dbReference type="Proteomes" id="UP000094043">
    <property type="component" value="Chromosome 2"/>
</dbReference>
<feature type="compositionally biased region" description="Basic and acidic residues" evidence="7">
    <location>
        <begin position="271"/>
        <end position="286"/>
    </location>
</feature>
<dbReference type="PANTHER" id="PTHR12645:SF1">
    <property type="entry name" value="FAD-LINKED SULFHYDRYL OXIDASE ERV2"/>
    <property type="match status" value="1"/>
</dbReference>
<dbReference type="InterPro" id="IPR039799">
    <property type="entry name" value="ALR/ERV"/>
</dbReference>
<dbReference type="PROSITE" id="PS51324">
    <property type="entry name" value="ERV_ALR"/>
    <property type="match status" value="1"/>
</dbReference>
<dbReference type="PANTHER" id="PTHR12645">
    <property type="entry name" value="ALR/ERV"/>
    <property type="match status" value="1"/>
</dbReference>
<dbReference type="Pfam" id="PF04777">
    <property type="entry name" value="Evr1_Alr"/>
    <property type="match status" value="1"/>
</dbReference>
<accession>A0AAJ8JRA0</accession>
<evidence type="ECO:0000259" key="8">
    <source>
        <dbReference type="PROSITE" id="PS51324"/>
    </source>
</evidence>
<dbReference type="GO" id="GO:0016971">
    <property type="term" value="F:flavin-dependent sulfhydryl oxidase activity"/>
    <property type="evidence" value="ECO:0007669"/>
    <property type="project" value="InterPro"/>
</dbReference>
<dbReference type="EC" id="1.8.3.2" evidence="6"/>